<organism evidence="1 2">
    <name type="scientific">Pisum sativum</name>
    <name type="common">Garden pea</name>
    <name type="synonym">Lathyrus oleraceus</name>
    <dbReference type="NCBI Taxonomy" id="3888"/>
    <lineage>
        <taxon>Eukaryota</taxon>
        <taxon>Viridiplantae</taxon>
        <taxon>Streptophyta</taxon>
        <taxon>Embryophyta</taxon>
        <taxon>Tracheophyta</taxon>
        <taxon>Spermatophyta</taxon>
        <taxon>Magnoliopsida</taxon>
        <taxon>eudicotyledons</taxon>
        <taxon>Gunneridae</taxon>
        <taxon>Pentapetalae</taxon>
        <taxon>rosids</taxon>
        <taxon>fabids</taxon>
        <taxon>Fabales</taxon>
        <taxon>Fabaceae</taxon>
        <taxon>Papilionoideae</taxon>
        <taxon>50 kb inversion clade</taxon>
        <taxon>NPAAA clade</taxon>
        <taxon>Hologalegina</taxon>
        <taxon>IRL clade</taxon>
        <taxon>Fabeae</taxon>
        <taxon>Lathyrus</taxon>
    </lineage>
</organism>
<reference evidence="1 2" key="1">
    <citation type="journal article" date="2022" name="Nat. Genet.">
        <title>Improved pea reference genome and pan-genome highlight genomic features and evolutionary characteristics.</title>
        <authorList>
            <person name="Yang T."/>
            <person name="Liu R."/>
            <person name="Luo Y."/>
            <person name="Hu S."/>
            <person name="Wang D."/>
            <person name="Wang C."/>
            <person name="Pandey M.K."/>
            <person name="Ge S."/>
            <person name="Xu Q."/>
            <person name="Li N."/>
            <person name="Li G."/>
            <person name="Huang Y."/>
            <person name="Saxena R.K."/>
            <person name="Ji Y."/>
            <person name="Li M."/>
            <person name="Yan X."/>
            <person name="He Y."/>
            <person name="Liu Y."/>
            <person name="Wang X."/>
            <person name="Xiang C."/>
            <person name="Varshney R.K."/>
            <person name="Ding H."/>
            <person name="Gao S."/>
            <person name="Zong X."/>
        </authorList>
    </citation>
    <scope>NUCLEOTIDE SEQUENCE [LARGE SCALE GENOMIC DNA]</scope>
    <source>
        <strain evidence="1 2">cv. Zhongwan 6</strain>
    </source>
</reference>
<dbReference type="EMBL" id="JAMSHJ010000001">
    <property type="protein sequence ID" value="KAI5443127.1"/>
    <property type="molecule type" value="Genomic_DNA"/>
</dbReference>
<proteinExistence type="predicted"/>
<protein>
    <submittedName>
        <fullName evidence="1">Uncharacterized protein</fullName>
    </submittedName>
</protein>
<gene>
    <name evidence="1" type="ORF">KIW84_011965</name>
</gene>
<dbReference type="Gramene" id="Psat01G0196500-T1">
    <property type="protein sequence ID" value="KAI5443127.1"/>
    <property type="gene ID" value="KIW84_011965"/>
</dbReference>
<keyword evidence="2" id="KW-1185">Reference proteome</keyword>
<comment type="caution">
    <text evidence="1">The sequence shown here is derived from an EMBL/GenBank/DDBJ whole genome shotgun (WGS) entry which is preliminary data.</text>
</comment>
<dbReference type="Proteomes" id="UP001058974">
    <property type="component" value="Chromosome 1"/>
</dbReference>
<name>A0A9D5BGG3_PEA</name>
<evidence type="ECO:0000313" key="2">
    <source>
        <dbReference type="Proteomes" id="UP001058974"/>
    </source>
</evidence>
<evidence type="ECO:0000313" key="1">
    <source>
        <dbReference type="EMBL" id="KAI5443127.1"/>
    </source>
</evidence>
<sequence length="102" mass="11479">MSHGQSQMVKAATPLHKAMEYETPPAEIPPIKVAPSTPESLIYDGYLKLCKHFSICSQIVLRFIGNLPSIKHLTQLKKTPKTKITIFCSVNRIVILIDYENL</sequence>
<accession>A0A9D5BGG3</accession>
<dbReference type="AlphaFoldDB" id="A0A9D5BGG3"/>